<evidence type="ECO:0000256" key="5">
    <source>
        <dbReference type="ARBA" id="ARBA00022839"/>
    </source>
</evidence>
<keyword evidence="5 9" id="KW-0269">Exonuclease</keyword>
<reference evidence="9 10" key="1">
    <citation type="submission" date="2021-12" db="EMBL/GenBank/DDBJ databases">
        <title>Genome seq of P8.</title>
        <authorList>
            <person name="Seo T."/>
        </authorList>
    </citation>
    <scope>NUCLEOTIDE SEQUENCE [LARGE SCALE GENOMIC DNA]</scope>
    <source>
        <strain evidence="9 10">P8</strain>
    </source>
</reference>
<dbReference type="RefSeq" id="WP_233369886.1">
    <property type="nucleotide sequence ID" value="NZ_JAJTWU010000001.1"/>
</dbReference>
<dbReference type="PANTHER" id="PTHR30255:SF2">
    <property type="entry name" value="SINGLE-STRANDED-DNA-SPECIFIC EXONUCLEASE RECJ"/>
    <property type="match status" value="1"/>
</dbReference>
<sequence>MKLVERDVPPRTAWALEQAGVAPLLARLLAARGVREAGELDDSLQQLLPPSGPHGLKGLAEAASLLADAIQHGERLVIVADYDCDGATACAVMLRGLRLLGAEPAQLGYVVPDRAIHGYGLTPTIVDLALEQQPRLLVTVDNGIASLAGVAHARALGLKVLVTDHHLPALVNGVAVVPEADAIVNPNQPDCCFPSKSLAGVGVAFYVLMALRAELRARGAFAQQVPRLDGLLDLVALGTVADVVKLDANNRRLVAQGLRRMRAGRAQPGVMALFGAAKRDASKAQGFDLGFALGPRINAAGRLADMTLGIECLTTDDPERALQLATQLDTINRERRDIEAGMREMAEARLDALVEALSGALPPAVALFDADFHEGVVGIVAARIKDRVHRPTFVFARGADGQLKGSGRSIPGFHLRDALDLVAKREPALLAKFGGHAMAAGATLALDDVSRFALAFARVAEEWLTEQDLTRMLRHDGALPADFATPETARLLDGQVWGQGFEPPVFCDRFELISQRLVGEKHLKLRMRHGAKLVDGIWFNHVDMLPERATLAYRLQLDEWQGQQRVQYVIEAAQA</sequence>
<evidence type="ECO:0000256" key="1">
    <source>
        <dbReference type="ARBA" id="ARBA00005915"/>
    </source>
</evidence>
<evidence type="ECO:0000313" key="10">
    <source>
        <dbReference type="Proteomes" id="UP001200741"/>
    </source>
</evidence>
<organism evidence="9 10">
    <name type="scientific">Pelomonas cellulosilytica</name>
    <dbReference type="NCBI Taxonomy" id="2906762"/>
    <lineage>
        <taxon>Bacteria</taxon>
        <taxon>Pseudomonadati</taxon>
        <taxon>Pseudomonadota</taxon>
        <taxon>Betaproteobacteria</taxon>
        <taxon>Burkholderiales</taxon>
        <taxon>Sphaerotilaceae</taxon>
        <taxon>Roseateles</taxon>
    </lineage>
</organism>
<proteinExistence type="inferred from homology"/>
<dbReference type="PANTHER" id="PTHR30255">
    <property type="entry name" value="SINGLE-STRANDED-DNA-SPECIFIC EXONUCLEASE RECJ"/>
    <property type="match status" value="1"/>
</dbReference>
<dbReference type="NCBIfam" id="TIGR00644">
    <property type="entry name" value="recJ"/>
    <property type="match status" value="1"/>
</dbReference>
<dbReference type="InterPro" id="IPR001667">
    <property type="entry name" value="DDH_dom"/>
</dbReference>
<dbReference type="GO" id="GO:0004527">
    <property type="term" value="F:exonuclease activity"/>
    <property type="evidence" value="ECO:0007669"/>
    <property type="project" value="UniProtKB-KW"/>
</dbReference>
<keyword evidence="10" id="KW-1185">Reference proteome</keyword>
<evidence type="ECO:0000256" key="3">
    <source>
        <dbReference type="ARBA" id="ARBA00022722"/>
    </source>
</evidence>
<dbReference type="Pfam" id="PF17768">
    <property type="entry name" value="RecJ_OB"/>
    <property type="match status" value="1"/>
</dbReference>
<dbReference type="EMBL" id="JAJTWU010000001">
    <property type="protein sequence ID" value="MCE4553177.1"/>
    <property type="molecule type" value="Genomic_DNA"/>
</dbReference>
<evidence type="ECO:0000256" key="4">
    <source>
        <dbReference type="ARBA" id="ARBA00022801"/>
    </source>
</evidence>
<dbReference type="Proteomes" id="UP001200741">
    <property type="component" value="Unassembled WGS sequence"/>
</dbReference>
<name>A0ABS8XNF8_9BURK</name>
<gene>
    <name evidence="9" type="primary">recJ</name>
    <name evidence="9" type="ORF">LXT13_01785</name>
</gene>
<dbReference type="InterPro" id="IPR003156">
    <property type="entry name" value="DHHA1_dom"/>
</dbReference>
<feature type="domain" description="RecJ OB" evidence="8">
    <location>
        <begin position="476"/>
        <end position="571"/>
    </location>
</feature>
<evidence type="ECO:0000259" key="8">
    <source>
        <dbReference type="Pfam" id="PF17768"/>
    </source>
</evidence>
<dbReference type="InterPro" id="IPR004610">
    <property type="entry name" value="RecJ"/>
</dbReference>
<dbReference type="InterPro" id="IPR041122">
    <property type="entry name" value="RecJ_OB"/>
</dbReference>
<comment type="caution">
    <text evidence="9">The sequence shown here is derived from an EMBL/GenBank/DDBJ whole genome shotgun (WGS) entry which is preliminary data.</text>
</comment>
<accession>A0ABS8XNF8</accession>
<feature type="domain" description="DDH" evidence="6">
    <location>
        <begin position="76"/>
        <end position="239"/>
    </location>
</feature>
<evidence type="ECO:0000256" key="2">
    <source>
        <dbReference type="ARBA" id="ARBA00019841"/>
    </source>
</evidence>
<dbReference type="Pfam" id="PF01368">
    <property type="entry name" value="DHH"/>
    <property type="match status" value="1"/>
</dbReference>
<keyword evidence="3" id="KW-0540">Nuclease</keyword>
<evidence type="ECO:0000313" key="9">
    <source>
        <dbReference type="EMBL" id="MCE4553177.1"/>
    </source>
</evidence>
<evidence type="ECO:0000259" key="7">
    <source>
        <dbReference type="Pfam" id="PF02272"/>
    </source>
</evidence>
<protein>
    <recommendedName>
        <fullName evidence="2">Single-stranded-DNA-specific exonuclease RecJ</fullName>
    </recommendedName>
</protein>
<dbReference type="SUPFAM" id="SSF64182">
    <property type="entry name" value="DHH phosphoesterases"/>
    <property type="match status" value="1"/>
</dbReference>
<dbReference type="InterPro" id="IPR051673">
    <property type="entry name" value="SSDNA_exonuclease_RecJ"/>
</dbReference>
<dbReference type="Gene3D" id="3.90.1640.30">
    <property type="match status" value="1"/>
</dbReference>
<feature type="domain" description="DHHA1" evidence="7">
    <location>
        <begin position="366"/>
        <end position="455"/>
    </location>
</feature>
<evidence type="ECO:0000259" key="6">
    <source>
        <dbReference type="Pfam" id="PF01368"/>
    </source>
</evidence>
<dbReference type="Pfam" id="PF02272">
    <property type="entry name" value="DHHA1"/>
    <property type="match status" value="1"/>
</dbReference>
<keyword evidence="4" id="KW-0378">Hydrolase</keyword>
<dbReference type="Gene3D" id="3.10.310.30">
    <property type="match status" value="1"/>
</dbReference>
<dbReference type="InterPro" id="IPR038763">
    <property type="entry name" value="DHH_sf"/>
</dbReference>
<comment type="similarity">
    <text evidence="1">Belongs to the RecJ family.</text>
</comment>